<dbReference type="EC" id="1.10.3.-" evidence="14"/>
<reference evidence="14" key="1">
    <citation type="submission" date="2020-09" db="EMBL/GenBank/DDBJ databases">
        <authorList>
            <person name="Blom J."/>
        </authorList>
    </citation>
    <scope>NUCLEOTIDE SEQUENCE</scope>
    <source>
        <strain evidence="14">No.713</strain>
    </source>
</reference>
<dbReference type="KEGG" id="ppsu:NO713_03628"/>
<feature type="transmembrane region" description="Helical" evidence="12">
    <location>
        <begin position="417"/>
        <end position="438"/>
    </location>
</feature>
<sequence length="479" mass="54055">MEFLSDTVVLSRIQFALTAIFHMLWPVLTTGMAIYLVIVEGLWLKTRNRDYYYHARFWSKLYVLNFGIGVASGLPMEFQFGTNWAPFSEAVGDFFGSILGFEGSMAFMLEAGFLGIMLFGWERVNPRIHYLATIMVAFGANLSTFWILTANSWLQTPSGTELVNGKFIVNDYFQAILNPFMAKSFLHMFFATLETSLFVIGGISAWYILNQRHPAFFAKSFKIVLAATIAVTPLQIYIGHLSAEQVYHYQPTKLAAIEAKWETTPAGETADWTLLAFPNEKAQKNDWELSIPNGLGYVLEFKKQLSEPVLGLKAWKPEDRPRMVGLIYYAFRIMSGIGFFLAGLMLVSVFQWWRGKLSASEISQQRWLLRSWLLAAPLGYIAVESGWIVRCVGRQPWTVYGQVRTVDAASHLPPGEVLSSLLVFTTIYTILLISALYFGSKIIRQGPNLQLSIPGEEKQALETTPATHIPDSRPLETQQ</sequence>
<feature type="transmembrane region" description="Helical" evidence="12">
    <location>
        <begin position="326"/>
        <end position="350"/>
    </location>
</feature>
<organism evidence="14 15">
    <name type="scientific">Planktothrix pseudagardhii</name>
    <dbReference type="NCBI Taxonomy" id="132604"/>
    <lineage>
        <taxon>Bacteria</taxon>
        <taxon>Bacillati</taxon>
        <taxon>Cyanobacteriota</taxon>
        <taxon>Cyanophyceae</taxon>
        <taxon>Oscillatoriophycideae</taxon>
        <taxon>Oscillatoriales</taxon>
        <taxon>Microcoleaceae</taxon>
        <taxon>Planktothrix</taxon>
    </lineage>
</organism>
<evidence type="ECO:0000256" key="10">
    <source>
        <dbReference type="ARBA" id="ARBA00023004"/>
    </source>
</evidence>
<evidence type="ECO:0000256" key="13">
    <source>
        <dbReference type="SAM" id="MobiDB-lite"/>
    </source>
</evidence>
<dbReference type="InterPro" id="IPR002585">
    <property type="entry name" value="Cyt-d_ubiquinol_oxidase_su_1"/>
</dbReference>
<keyword evidence="7 12" id="KW-0479">Metal-binding</keyword>
<dbReference type="GO" id="GO:0005886">
    <property type="term" value="C:plasma membrane"/>
    <property type="evidence" value="ECO:0007669"/>
    <property type="project" value="UniProtKB-SubCell"/>
</dbReference>
<feature type="region of interest" description="Disordered" evidence="13">
    <location>
        <begin position="460"/>
        <end position="479"/>
    </location>
</feature>
<evidence type="ECO:0000256" key="5">
    <source>
        <dbReference type="ARBA" id="ARBA00022617"/>
    </source>
</evidence>
<protein>
    <submittedName>
        <fullName evidence="14">Cytochrome bd ubiquinol oxidase subunit 1</fullName>
        <ecNumber evidence="14">1.10.3.-</ecNumber>
    </submittedName>
</protein>
<keyword evidence="4 12" id="KW-1003">Cell membrane</keyword>
<evidence type="ECO:0000256" key="12">
    <source>
        <dbReference type="PIRNR" id="PIRNR006446"/>
    </source>
</evidence>
<dbReference type="RefSeq" id="WP_254174337.1">
    <property type="nucleotide sequence ID" value="NZ_LR882967.1"/>
</dbReference>
<keyword evidence="5 12" id="KW-0349">Heme</keyword>
<evidence type="ECO:0000256" key="2">
    <source>
        <dbReference type="ARBA" id="ARBA00009819"/>
    </source>
</evidence>
<dbReference type="GO" id="GO:0016682">
    <property type="term" value="F:oxidoreductase activity, acting on diphenols and related substances as donors, oxygen as acceptor"/>
    <property type="evidence" value="ECO:0007669"/>
    <property type="project" value="TreeGrafter"/>
</dbReference>
<dbReference type="AlphaFoldDB" id="A0A9W4D5E3"/>
<comment type="subcellular location">
    <subcellularLocation>
        <location evidence="1">Cell membrane</location>
        <topology evidence="1">Multi-pass membrane protein</topology>
    </subcellularLocation>
</comment>
<accession>A0A9W4D5E3</accession>
<dbReference type="Pfam" id="PF01654">
    <property type="entry name" value="Cyt_bd_oxida_I"/>
    <property type="match status" value="1"/>
</dbReference>
<dbReference type="GO" id="GO:0009055">
    <property type="term" value="F:electron transfer activity"/>
    <property type="evidence" value="ECO:0007669"/>
    <property type="project" value="UniProtKB-UniRule"/>
</dbReference>
<feature type="transmembrane region" description="Helical" evidence="12">
    <location>
        <begin position="185"/>
        <end position="209"/>
    </location>
</feature>
<dbReference type="GO" id="GO:0019646">
    <property type="term" value="P:aerobic electron transport chain"/>
    <property type="evidence" value="ECO:0007669"/>
    <property type="project" value="InterPro"/>
</dbReference>
<keyword evidence="15" id="KW-1185">Reference proteome</keyword>
<comment type="similarity">
    <text evidence="2 12">Belongs to the cytochrome ubiquinol oxidase subunit 1 family.</text>
</comment>
<keyword evidence="14" id="KW-0560">Oxidoreductase</keyword>
<keyword evidence="10 12" id="KW-0408">Iron</keyword>
<keyword evidence="6 12" id="KW-0812">Transmembrane</keyword>
<dbReference type="GO" id="GO:0046872">
    <property type="term" value="F:metal ion binding"/>
    <property type="evidence" value="ECO:0007669"/>
    <property type="project" value="UniProtKB-UniRule"/>
</dbReference>
<dbReference type="PANTHER" id="PTHR30365:SF14">
    <property type="entry name" value="CYTOCHROME BD MENAQUINOL OXIDASE SUBUNIT I-RELATED"/>
    <property type="match status" value="1"/>
</dbReference>
<evidence type="ECO:0000256" key="7">
    <source>
        <dbReference type="ARBA" id="ARBA00022723"/>
    </source>
</evidence>
<dbReference type="GO" id="GO:0020037">
    <property type="term" value="F:heme binding"/>
    <property type="evidence" value="ECO:0007669"/>
    <property type="project" value="TreeGrafter"/>
</dbReference>
<gene>
    <name evidence="14" type="primary">cydA</name>
    <name evidence="14" type="ORF">NO713_03628</name>
</gene>
<evidence type="ECO:0000256" key="1">
    <source>
        <dbReference type="ARBA" id="ARBA00004651"/>
    </source>
</evidence>
<evidence type="ECO:0000256" key="4">
    <source>
        <dbReference type="ARBA" id="ARBA00022475"/>
    </source>
</evidence>
<feature type="transmembrane region" description="Helical" evidence="12">
    <location>
        <begin position="371"/>
        <end position="389"/>
    </location>
</feature>
<dbReference type="PANTHER" id="PTHR30365">
    <property type="entry name" value="CYTOCHROME D UBIQUINOL OXIDASE"/>
    <property type="match status" value="1"/>
</dbReference>
<keyword evidence="11 12" id="KW-0472">Membrane</keyword>
<dbReference type="GO" id="GO:0070069">
    <property type="term" value="C:cytochrome complex"/>
    <property type="evidence" value="ECO:0007669"/>
    <property type="project" value="UniProtKB-UniRule"/>
</dbReference>
<evidence type="ECO:0000256" key="8">
    <source>
        <dbReference type="ARBA" id="ARBA00022982"/>
    </source>
</evidence>
<evidence type="ECO:0000313" key="14">
    <source>
        <dbReference type="EMBL" id="CAD5967918.1"/>
    </source>
</evidence>
<dbReference type="PIRSF" id="PIRSF006446">
    <property type="entry name" value="Cyt_quinol_oxidase_1"/>
    <property type="match status" value="1"/>
</dbReference>
<feature type="transmembrane region" description="Helical" evidence="12">
    <location>
        <begin position="128"/>
        <end position="148"/>
    </location>
</feature>
<dbReference type="Proteomes" id="UP001153719">
    <property type="component" value="Chromosome"/>
</dbReference>
<evidence type="ECO:0000256" key="9">
    <source>
        <dbReference type="ARBA" id="ARBA00022989"/>
    </source>
</evidence>
<feature type="compositionally biased region" description="Basic and acidic residues" evidence="13">
    <location>
        <begin position="470"/>
        <end position="479"/>
    </location>
</feature>
<name>A0A9W4D5E3_9CYAN</name>
<feature type="transmembrane region" description="Helical" evidence="12">
    <location>
        <begin position="221"/>
        <end position="238"/>
    </location>
</feature>
<feature type="transmembrane region" description="Helical" evidence="12">
    <location>
        <begin position="55"/>
        <end position="74"/>
    </location>
</feature>
<evidence type="ECO:0000256" key="11">
    <source>
        <dbReference type="ARBA" id="ARBA00023136"/>
    </source>
</evidence>
<evidence type="ECO:0000256" key="3">
    <source>
        <dbReference type="ARBA" id="ARBA00022448"/>
    </source>
</evidence>
<feature type="transmembrane region" description="Helical" evidence="12">
    <location>
        <begin position="94"/>
        <end position="121"/>
    </location>
</feature>
<proteinExistence type="inferred from homology"/>
<feature type="transmembrane region" description="Helical" evidence="12">
    <location>
        <begin position="20"/>
        <end position="43"/>
    </location>
</feature>
<dbReference type="EMBL" id="LR882967">
    <property type="protein sequence ID" value="CAD5967918.1"/>
    <property type="molecule type" value="Genomic_DNA"/>
</dbReference>
<keyword evidence="9 12" id="KW-1133">Transmembrane helix</keyword>
<keyword evidence="8 12" id="KW-0249">Electron transport</keyword>
<keyword evidence="3 12" id="KW-0813">Transport</keyword>
<evidence type="ECO:0000256" key="6">
    <source>
        <dbReference type="ARBA" id="ARBA00022692"/>
    </source>
</evidence>
<evidence type="ECO:0000313" key="15">
    <source>
        <dbReference type="Proteomes" id="UP001153719"/>
    </source>
</evidence>